<dbReference type="InterPro" id="IPR011009">
    <property type="entry name" value="Kinase-like_dom_sf"/>
</dbReference>
<dbReference type="Gene3D" id="2.10.220.10">
    <property type="entry name" value="Hormone Receptor, Insulin-like Growth Factor Receptor 1, Chain A, domain 2"/>
    <property type="match status" value="2"/>
</dbReference>
<name>A0A0A1TZI7_ENTIV</name>
<dbReference type="PROSITE" id="PS00108">
    <property type="entry name" value="PROTEIN_KINASE_ST"/>
    <property type="match status" value="1"/>
</dbReference>
<feature type="domain" description="Protein kinase" evidence="2">
    <location>
        <begin position="574"/>
        <end position="837"/>
    </location>
</feature>
<dbReference type="InterPro" id="IPR008271">
    <property type="entry name" value="Ser/Thr_kinase_AS"/>
</dbReference>
<sequence length="849" mass="96123">VIGGICVELKGTFNYQTHTFENCPEHCFLCKRGICDICESGKILVNGVCRQRSIGYKTVSTTHTISCEEGFYNMRNVCYLCHKLFPNCELCDRKKCSKCVSGYIQNEFLNCVVYTPITSTFLILKDKMCPVGYSLSANGICYESIAHCLHQINSTCFHCEANYYLSYGKCYRGKIKHAENCEIYTSVGCLRCAKGYYGDRNNKCNKCNTKCTECTTNSEKCQSCISGTYLYNGKCVTFFELEGICDSFNLNGQCIRCIDGYYVTNSTCQKCDHNCKICSNGNTCEKCETGYFMNESGLCETLLNLSNCSATSEVLGCLLCSDGYYKNGMRCSKCNSNCFKCATKNICLECNNNMILHAGNCEPRTFIRHCQTIENSICKQCNFWYEKSDDQLSCETLNLVKSIHMTLFIIVIVILTTSFLVSLIGFYLIRVRHMSNERSLKGVFSVNDIKEKLYVCIDHIYTSSNTINIPNQISVNKITAVAITFANKSSDVVKMQLVYNQNKSYAISIKPNVVTLRNKDAVTFAISVCPKCSGDFSTFLTLSCVFLSRNVEINKLLPITFSTEISTFIDESCVTDYHKIGHGSIGVVYRALFKGQVVAVKKLKFVLGKRDNADFTHEIAMFEKLKNPFIITFIGAVLNNDNQMIVMEYVKNGSLEDIMKKSQNSKFEPLSKNVRYKILLDTARGVQYLHINGIFHRDIKPGNILVVESNSIENVNAKLTDFGSARNVNLMLTNLTFTKGVGTPVYMAPELLECRKYTILADIYSLGVTFYEGFGWVEAFADVEYTFQIAQKVSEGIRPDTTNLKREENELLEKMWKQNPKERIDINEVLIIMKNLFETEQSRENFDYL</sequence>
<proteinExistence type="predicted"/>
<dbReference type="PANTHER" id="PTHR45756:SF1">
    <property type="entry name" value="PROTEIN KINASE DOMAIN CONTAINING PROTEIN"/>
    <property type="match status" value="1"/>
</dbReference>
<dbReference type="GO" id="GO:0005524">
    <property type="term" value="F:ATP binding"/>
    <property type="evidence" value="ECO:0007669"/>
    <property type="project" value="InterPro"/>
</dbReference>
<dbReference type="Pfam" id="PF00069">
    <property type="entry name" value="Pkinase"/>
    <property type="match status" value="1"/>
</dbReference>
<dbReference type="AlphaFoldDB" id="A0A0A1TZI7"/>
<dbReference type="Gene3D" id="1.10.510.10">
    <property type="entry name" value="Transferase(Phosphotransferase) domain 1"/>
    <property type="match status" value="1"/>
</dbReference>
<dbReference type="InterPro" id="IPR009030">
    <property type="entry name" value="Growth_fac_rcpt_cys_sf"/>
</dbReference>
<feature type="transmembrane region" description="Helical" evidence="1">
    <location>
        <begin position="403"/>
        <end position="429"/>
    </location>
</feature>
<evidence type="ECO:0000256" key="1">
    <source>
        <dbReference type="SAM" id="Phobius"/>
    </source>
</evidence>
<dbReference type="GeneID" id="14882956"/>
<keyword evidence="3" id="KW-0418">Kinase</keyword>
<feature type="non-terminal residue" evidence="3">
    <location>
        <position position="1"/>
    </location>
</feature>
<dbReference type="OrthoDB" id="4062651at2759"/>
<keyword evidence="3" id="KW-0808">Transferase</keyword>
<keyword evidence="1" id="KW-1133">Transmembrane helix</keyword>
<dbReference type="RefSeq" id="XP_004183319.1">
    <property type="nucleotide sequence ID" value="XM_004183271.1"/>
</dbReference>
<evidence type="ECO:0000259" key="2">
    <source>
        <dbReference type="PROSITE" id="PS50011"/>
    </source>
</evidence>
<protein>
    <submittedName>
        <fullName evidence="3">Protein kinase domain containing protein</fullName>
    </submittedName>
</protein>
<gene>
    <name evidence="3" type="ORF">EIN_493990</name>
</gene>
<accession>A0A0A1TZI7</accession>
<evidence type="ECO:0000313" key="3">
    <source>
        <dbReference type="EMBL" id="ELP83973.1"/>
    </source>
</evidence>
<reference evidence="3 4" key="1">
    <citation type="submission" date="2012-10" db="EMBL/GenBank/DDBJ databases">
        <authorList>
            <person name="Zafar N."/>
            <person name="Inman J."/>
            <person name="Hall N."/>
            <person name="Lorenzi H."/>
            <person name="Caler E."/>
        </authorList>
    </citation>
    <scope>NUCLEOTIDE SEQUENCE [LARGE SCALE GENOMIC DNA]</scope>
    <source>
        <strain evidence="3 4">IP1</strain>
    </source>
</reference>
<keyword evidence="4" id="KW-1185">Reference proteome</keyword>
<dbReference type="PROSITE" id="PS50011">
    <property type="entry name" value="PROTEIN_KINASE_DOM"/>
    <property type="match status" value="1"/>
</dbReference>
<dbReference type="Proteomes" id="UP000014680">
    <property type="component" value="Unassembled WGS sequence"/>
</dbReference>
<evidence type="ECO:0000313" key="4">
    <source>
        <dbReference type="Proteomes" id="UP000014680"/>
    </source>
</evidence>
<organism evidence="3 4">
    <name type="scientific">Entamoeba invadens IP1</name>
    <dbReference type="NCBI Taxonomy" id="370355"/>
    <lineage>
        <taxon>Eukaryota</taxon>
        <taxon>Amoebozoa</taxon>
        <taxon>Evosea</taxon>
        <taxon>Archamoebae</taxon>
        <taxon>Mastigamoebida</taxon>
        <taxon>Entamoebidae</taxon>
        <taxon>Entamoeba</taxon>
    </lineage>
</organism>
<keyword evidence="1" id="KW-0472">Membrane</keyword>
<dbReference type="SMART" id="SM00261">
    <property type="entry name" value="FU"/>
    <property type="match status" value="4"/>
</dbReference>
<dbReference type="VEuPathDB" id="AmoebaDB:EIN_493990"/>
<dbReference type="OMA" id="FTHEIAM"/>
<dbReference type="InterPro" id="IPR006212">
    <property type="entry name" value="Furin_repeat"/>
</dbReference>
<dbReference type="SMART" id="SM00220">
    <property type="entry name" value="S_TKc"/>
    <property type="match status" value="1"/>
</dbReference>
<dbReference type="SUPFAM" id="SSF56112">
    <property type="entry name" value="Protein kinase-like (PK-like)"/>
    <property type="match status" value="1"/>
</dbReference>
<dbReference type="PANTHER" id="PTHR45756">
    <property type="entry name" value="PALMITOYLTRANSFERASE"/>
    <property type="match status" value="1"/>
</dbReference>
<dbReference type="SUPFAM" id="SSF57184">
    <property type="entry name" value="Growth factor receptor domain"/>
    <property type="match status" value="3"/>
</dbReference>
<dbReference type="GO" id="GO:0004672">
    <property type="term" value="F:protein kinase activity"/>
    <property type="evidence" value="ECO:0007669"/>
    <property type="project" value="InterPro"/>
</dbReference>
<keyword evidence="1" id="KW-0812">Transmembrane</keyword>
<dbReference type="InterPro" id="IPR000719">
    <property type="entry name" value="Prot_kinase_dom"/>
</dbReference>
<dbReference type="InterPro" id="IPR053215">
    <property type="entry name" value="TKL_Ser/Thr_kinase"/>
</dbReference>
<dbReference type="KEGG" id="eiv:EIN_493990"/>
<dbReference type="EMBL" id="KB207193">
    <property type="protein sequence ID" value="ELP83973.1"/>
    <property type="molecule type" value="Genomic_DNA"/>
</dbReference>